<protein>
    <submittedName>
        <fullName evidence="1">Uncharacterized protein</fullName>
    </submittedName>
</protein>
<gene>
    <name evidence="1" type="ORF">S06H3_35213</name>
</gene>
<dbReference type="EMBL" id="BARV01021232">
    <property type="protein sequence ID" value="GAI21246.1"/>
    <property type="molecule type" value="Genomic_DNA"/>
</dbReference>
<dbReference type="AlphaFoldDB" id="X1MT96"/>
<comment type="caution">
    <text evidence="1">The sequence shown here is derived from an EMBL/GenBank/DDBJ whole genome shotgun (WGS) entry which is preliminary data.</text>
</comment>
<organism evidence="1">
    <name type="scientific">marine sediment metagenome</name>
    <dbReference type="NCBI Taxonomy" id="412755"/>
    <lineage>
        <taxon>unclassified sequences</taxon>
        <taxon>metagenomes</taxon>
        <taxon>ecological metagenomes</taxon>
    </lineage>
</organism>
<evidence type="ECO:0000313" key="1">
    <source>
        <dbReference type="EMBL" id="GAI21246.1"/>
    </source>
</evidence>
<reference evidence="1" key="1">
    <citation type="journal article" date="2014" name="Front. Microbiol.">
        <title>High frequency of phylogenetically diverse reductive dehalogenase-homologous genes in deep subseafloor sedimentary metagenomes.</title>
        <authorList>
            <person name="Kawai M."/>
            <person name="Futagami T."/>
            <person name="Toyoda A."/>
            <person name="Takaki Y."/>
            <person name="Nishi S."/>
            <person name="Hori S."/>
            <person name="Arai W."/>
            <person name="Tsubouchi T."/>
            <person name="Morono Y."/>
            <person name="Uchiyama I."/>
            <person name="Ito T."/>
            <person name="Fujiyama A."/>
            <person name="Inagaki F."/>
            <person name="Takami H."/>
        </authorList>
    </citation>
    <scope>NUCLEOTIDE SEQUENCE</scope>
    <source>
        <strain evidence="1">Expedition CK06-06</strain>
    </source>
</reference>
<accession>X1MT96</accession>
<name>X1MT96_9ZZZZ</name>
<sequence length="60" mass="7140">MEENMGTKVFQEEFNFLKEELKKIDKQIKAITYGGTKDSVEADIKLWELRGMIIKEILRY</sequence>
<proteinExistence type="predicted"/>